<comment type="similarity">
    <text evidence="1">Belongs to the bacterial solute-binding protein ModA family.</text>
</comment>
<feature type="transmembrane region" description="Helical" evidence="4">
    <location>
        <begin position="12"/>
        <end position="32"/>
    </location>
</feature>
<organism evidence="5 6">
    <name type="scientific">Caminibacter pacificus</name>
    <dbReference type="NCBI Taxonomy" id="1424653"/>
    <lineage>
        <taxon>Bacteria</taxon>
        <taxon>Pseudomonadati</taxon>
        <taxon>Campylobacterota</taxon>
        <taxon>Epsilonproteobacteria</taxon>
        <taxon>Nautiliales</taxon>
        <taxon>Nautiliaceae</taxon>
        <taxon>Caminibacter</taxon>
    </lineage>
</organism>
<accession>A0ABX5TMU4</accession>
<dbReference type="Gene3D" id="3.40.190.10">
    <property type="entry name" value="Periplasmic binding protein-like II"/>
    <property type="match status" value="2"/>
</dbReference>
<sequence>MKLYQGERMKKLFLILLAKIVFAQTLIIYSGITMKYPIKEMAAKFEKMYPGLKVKTLFGKSGALYKKMTAMKKCDIYFPGSVKFINKNPKIFLETAKIGENTLVIIVKKGNPKKIKSLDSLINPEISVVIGSPNSSVGVKTKEVLSKKGKRFYEILSNKAIVAYTSNEIVANVISNADSGLNWKGVVFWKNYKQYVDIIPIDKKYSPSSDLVMGVTQFAPNMIMAKRFLKFAKSYEGQKIMRKWGF</sequence>
<dbReference type="EMBL" id="CP027432">
    <property type="protein sequence ID" value="QCI28796.1"/>
    <property type="molecule type" value="Genomic_DNA"/>
</dbReference>
<keyword evidence="4" id="KW-0812">Transmembrane</keyword>
<gene>
    <name evidence="5" type="ORF">C6V80_07395</name>
</gene>
<evidence type="ECO:0000256" key="3">
    <source>
        <dbReference type="ARBA" id="ARBA00022729"/>
    </source>
</evidence>
<keyword evidence="6" id="KW-1185">Reference proteome</keyword>
<keyword evidence="4" id="KW-0472">Membrane</keyword>
<keyword evidence="2" id="KW-0479">Metal-binding</keyword>
<dbReference type="PANTHER" id="PTHR30632:SF0">
    <property type="entry name" value="SULFATE-BINDING PROTEIN"/>
    <property type="match status" value="1"/>
</dbReference>
<evidence type="ECO:0000256" key="4">
    <source>
        <dbReference type="SAM" id="Phobius"/>
    </source>
</evidence>
<name>A0ABX5TMU4_9BACT</name>
<dbReference type="InterPro" id="IPR005950">
    <property type="entry name" value="ModA"/>
</dbReference>
<keyword evidence="3" id="KW-0732">Signal</keyword>
<dbReference type="Proteomes" id="UP000298805">
    <property type="component" value="Chromosome"/>
</dbReference>
<dbReference type="PIRSF" id="PIRSF004846">
    <property type="entry name" value="ModA"/>
    <property type="match status" value="1"/>
</dbReference>
<keyword evidence="4" id="KW-1133">Transmembrane helix</keyword>
<dbReference type="SUPFAM" id="SSF53850">
    <property type="entry name" value="Periplasmic binding protein-like II"/>
    <property type="match status" value="1"/>
</dbReference>
<evidence type="ECO:0000256" key="1">
    <source>
        <dbReference type="ARBA" id="ARBA00009175"/>
    </source>
</evidence>
<protein>
    <submittedName>
        <fullName evidence="5">ABC transporter substrate-binding protein</fullName>
    </submittedName>
</protein>
<evidence type="ECO:0000256" key="2">
    <source>
        <dbReference type="ARBA" id="ARBA00022723"/>
    </source>
</evidence>
<evidence type="ECO:0000313" key="5">
    <source>
        <dbReference type="EMBL" id="QCI28796.1"/>
    </source>
</evidence>
<dbReference type="Pfam" id="PF13531">
    <property type="entry name" value="SBP_bac_11"/>
    <property type="match status" value="1"/>
</dbReference>
<dbReference type="PANTHER" id="PTHR30632">
    <property type="entry name" value="MOLYBDATE-BINDING PERIPLASMIC PROTEIN"/>
    <property type="match status" value="1"/>
</dbReference>
<reference evidence="5" key="1">
    <citation type="submission" date="2019-06" db="EMBL/GenBank/DDBJ databases">
        <title>A comparative analysis of the Nautiliaceae.</title>
        <authorList>
            <person name="Grosche A."/>
            <person name="Smedile F."/>
            <person name="Vetriani C."/>
        </authorList>
    </citation>
    <scope>NUCLEOTIDE SEQUENCE</scope>
    <source>
        <strain evidence="5">TB6</strain>
    </source>
</reference>
<proteinExistence type="inferred from homology"/>
<dbReference type="InterPro" id="IPR050682">
    <property type="entry name" value="ModA/WtpA"/>
</dbReference>
<evidence type="ECO:0000313" key="6">
    <source>
        <dbReference type="Proteomes" id="UP000298805"/>
    </source>
</evidence>